<evidence type="ECO:0000256" key="7">
    <source>
        <dbReference type="ARBA" id="ARBA00023136"/>
    </source>
</evidence>
<protein>
    <submittedName>
        <fullName evidence="11">Odorant receptor 224</fullName>
    </submittedName>
</protein>
<keyword evidence="3" id="KW-0716">Sensory transduction</keyword>
<feature type="transmembrane region" description="Helical" evidence="10">
    <location>
        <begin position="148"/>
        <end position="169"/>
    </location>
</feature>
<dbReference type="Pfam" id="PF02949">
    <property type="entry name" value="7tm_6"/>
    <property type="match status" value="1"/>
</dbReference>
<name>A0A6G1LQA1_9HYME</name>
<dbReference type="GO" id="GO:0004984">
    <property type="term" value="F:olfactory receptor activity"/>
    <property type="evidence" value="ECO:0007669"/>
    <property type="project" value="InterPro"/>
</dbReference>
<feature type="transmembrane region" description="Helical" evidence="10">
    <location>
        <begin position="329"/>
        <end position="347"/>
    </location>
</feature>
<dbReference type="GO" id="GO:0005886">
    <property type="term" value="C:plasma membrane"/>
    <property type="evidence" value="ECO:0007669"/>
    <property type="project" value="UniProtKB-SubCell"/>
</dbReference>
<accession>A0A6G1LQA1</accession>
<keyword evidence="2" id="KW-1003">Cell membrane</keyword>
<evidence type="ECO:0000313" key="11">
    <source>
        <dbReference type="EMBL" id="KAF3054455.1"/>
    </source>
</evidence>
<feature type="transmembrane region" description="Helical" evidence="10">
    <location>
        <begin position="94"/>
        <end position="113"/>
    </location>
</feature>
<dbReference type="PANTHER" id="PTHR21137:SF35">
    <property type="entry name" value="ODORANT RECEPTOR 19A-RELATED"/>
    <property type="match status" value="1"/>
</dbReference>
<keyword evidence="12" id="KW-1185">Reference proteome</keyword>
<gene>
    <name evidence="11" type="primary">Or-224</name>
    <name evidence="11" type="synonym">Nful_v1.0-Or-224</name>
    <name evidence="11" type="ORF">NFUL_NFUL000206</name>
</gene>
<keyword evidence="7 10" id="KW-0472">Membrane</keyword>
<evidence type="ECO:0000256" key="4">
    <source>
        <dbReference type="ARBA" id="ARBA00022692"/>
    </source>
</evidence>
<evidence type="ECO:0000256" key="2">
    <source>
        <dbReference type="ARBA" id="ARBA00022475"/>
    </source>
</evidence>
<keyword evidence="4 10" id="KW-0812">Transmembrane</keyword>
<dbReference type="GO" id="GO:0005549">
    <property type="term" value="F:odorant binding"/>
    <property type="evidence" value="ECO:0007669"/>
    <property type="project" value="InterPro"/>
</dbReference>
<dbReference type="InterPro" id="IPR004117">
    <property type="entry name" value="7tm6_olfct_rcpt"/>
</dbReference>
<evidence type="ECO:0000256" key="5">
    <source>
        <dbReference type="ARBA" id="ARBA00022725"/>
    </source>
</evidence>
<feature type="transmembrane region" description="Helical" evidence="10">
    <location>
        <begin position="181"/>
        <end position="207"/>
    </location>
</feature>
<dbReference type="Proteomes" id="UP000479987">
    <property type="component" value="Unassembled WGS sequence"/>
</dbReference>
<comment type="subcellular location">
    <subcellularLocation>
        <location evidence="1">Cell membrane</location>
        <topology evidence="1">Multi-pass membrane protein</topology>
    </subcellularLocation>
</comment>
<evidence type="ECO:0000256" key="9">
    <source>
        <dbReference type="ARBA" id="ARBA00023224"/>
    </source>
</evidence>
<organism evidence="11 12">
    <name type="scientific">Nylanderia fulva</name>
    <dbReference type="NCBI Taxonomy" id="613905"/>
    <lineage>
        <taxon>Eukaryota</taxon>
        <taxon>Metazoa</taxon>
        <taxon>Ecdysozoa</taxon>
        <taxon>Arthropoda</taxon>
        <taxon>Hexapoda</taxon>
        <taxon>Insecta</taxon>
        <taxon>Pterygota</taxon>
        <taxon>Neoptera</taxon>
        <taxon>Endopterygota</taxon>
        <taxon>Hymenoptera</taxon>
        <taxon>Apocrita</taxon>
        <taxon>Aculeata</taxon>
        <taxon>Formicoidea</taxon>
        <taxon>Formicidae</taxon>
        <taxon>Formicinae</taxon>
        <taxon>Nylanderia</taxon>
    </lineage>
</organism>
<proteinExistence type="predicted"/>
<feature type="transmembrane region" description="Helical" evidence="10">
    <location>
        <begin position="381"/>
        <end position="403"/>
    </location>
</feature>
<dbReference type="EMBL" id="SGBU01000251">
    <property type="protein sequence ID" value="KAF3054455.1"/>
    <property type="molecule type" value="Genomic_DNA"/>
</dbReference>
<evidence type="ECO:0000313" key="12">
    <source>
        <dbReference type="Proteomes" id="UP000479987"/>
    </source>
</evidence>
<evidence type="ECO:0000256" key="10">
    <source>
        <dbReference type="SAM" id="Phobius"/>
    </source>
</evidence>
<evidence type="ECO:0000256" key="1">
    <source>
        <dbReference type="ARBA" id="ARBA00004651"/>
    </source>
</evidence>
<evidence type="ECO:0000256" key="3">
    <source>
        <dbReference type="ARBA" id="ARBA00022606"/>
    </source>
</evidence>
<sequence length="644" mass="74839">MKTYAAKARLFSLIYSCKNNSGGKLFQCGRNMQCILLCMPSNTLFILITIKLLTCQFSNYKIKHLTDQLYNDWRILKSPQECEIMRTYAAKARLLSLIYSMFFLIACPIYPFTTLTPKILDIVMPLNKSRPIIMPYSGHYFVYDDTEYFFYILFYSAIIATLVLTVLVAHDCVILTYIEHVCGVFAVAGFTIIYTFIDKLLYGYIIFLFNFICQTFSKYLYIIFNDVTQVSINILNLLFQKMLPKYISFDFSSRRIFLKIMERVWNYYYSVTKKMLSLSGQWPYQEKKEKLLRMAIVTIFEISVLIPQVGQFIHCGRKVQCHLISAPSYLVYTVIMVKLLTCQILNYKIKHLTDQLNNDWKILKCPEEYEIMKIYAAKARLFSLIYSTYYFIGCPMFAIMSLIPKILDVVWPLNESRPVLMPHGGHYFVSDDTEYFYYILFHVLIAIVIILTAFLAHDCVILTYIEHVCGVFAVAGYRFENLSYNDVKNNIINQKIVSAVHAHWRALQFAEYLENTFSVTLVIQIFIVIISMSVTLLQMTVKLDSTIEAIRNAAFVGGQLIHIFCFSLQGQKLIDHSIQMQDKIYACSWYKIPVKLQKLLLPVMRRSLQPNFLSASGIYIFSLKSFMTVVQSSVSYFTVLASFQ</sequence>
<keyword evidence="6 10" id="KW-1133">Transmembrane helix</keyword>
<keyword evidence="9" id="KW-0807">Transducer</keyword>
<evidence type="ECO:0000256" key="8">
    <source>
        <dbReference type="ARBA" id="ARBA00023170"/>
    </source>
</evidence>
<feature type="transmembrane region" description="Helical" evidence="10">
    <location>
        <begin position="517"/>
        <end position="537"/>
    </location>
</feature>
<dbReference type="GO" id="GO:0007165">
    <property type="term" value="P:signal transduction"/>
    <property type="evidence" value="ECO:0007669"/>
    <property type="project" value="UniProtKB-KW"/>
</dbReference>
<keyword evidence="5" id="KW-0552">Olfaction</keyword>
<dbReference type="PANTHER" id="PTHR21137">
    <property type="entry name" value="ODORANT RECEPTOR"/>
    <property type="match status" value="1"/>
</dbReference>
<evidence type="ECO:0000256" key="6">
    <source>
        <dbReference type="ARBA" id="ARBA00022989"/>
    </source>
</evidence>
<comment type="caution">
    <text evidence="11">The sequence shown here is derived from an EMBL/GenBank/DDBJ whole genome shotgun (WGS) entry which is preliminary data.</text>
</comment>
<feature type="transmembrane region" description="Helical" evidence="10">
    <location>
        <begin position="435"/>
        <end position="454"/>
    </location>
</feature>
<reference evidence="11 12" key="1">
    <citation type="submission" date="2019-08" db="EMBL/GenBank/DDBJ databases">
        <title>High quality draft denovo assembly of Nylanderia fulva.</title>
        <authorList>
            <person name="Vargo E.L."/>
            <person name="Tarone A.M."/>
            <person name="Konganti K.R."/>
        </authorList>
    </citation>
    <scope>NUCLEOTIDE SEQUENCE [LARGE SCALE GENOMIC DNA]</scope>
    <source>
        <strain evidence="11">TAMU-Nful-2015</strain>
        <tissue evidence="11">Whole body</tissue>
    </source>
</reference>
<keyword evidence="8 11" id="KW-0675">Receptor</keyword>
<dbReference type="AlphaFoldDB" id="A0A6G1LQA1"/>
<feature type="transmembrane region" description="Helical" evidence="10">
    <location>
        <begin position="291"/>
        <end position="309"/>
    </location>
</feature>